<dbReference type="EMBL" id="BDGG01000001">
    <property type="protein sequence ID" value="GAU89366.1"/>
    <property type="molecule type" value="Genomic_DNA"/>
</dbReference>
<proteinExistence type="predicted"/>
<evidence type="ECO:0000313" key="2">
    <source>
        <dbReference type="EMBL" id="GAU89366.1"/>
    </source>
</evidence>
<gene>
    <name evidence="2" type="primary">RvY_01923-1</name>
    <name evidence="2" type="synonym">RvY_01923.1</name>
    <name evidence="2" type="ORF">RvY_01923</name>
</gene>
<name>A0A1D1UI41_RAMVA</name>
<protein>
    <submittedName>
        <fullName evidence="2">Uncharacterized protein</fullName>
    </submittedName>
</protein>
<comment type="caution">
    <text evidence="2">The sequence shown here is derived from an EMBL/GenBank/DDBJ whole genome shotgun (WGS) entry which is preliminary data.</text>
</comment>
<evidence type="ECO:0000313" key="3">
    <source>
        <dbReference type="Proteomes" id="UP000186922"/>
    </source>
</evidence>
<dbReference type="Proteomes" id="UP000186922">
    <property type="component" value="Unassembled WGS sequence"/>
</dbReference>
<reference evidence="2 3" key="1">
    <citation type="journal article" date="2016" name="Nat. Commun.">
        <title>Extremotolerant tardigrade genome and improved radiotolerance of human cultured cells by tardigrade-unique protein.</title>
        <authorList>
            <person name="Hashimoto T."/>
            <person name="Horikawa D.D."/>
            <person name="Saito Y."/>
            <person name="Kuwahara H."/>
            <person name="Kozuka-Hata H."/>
            <person name="Shin-I T."/>
            <person name="Minakuchi Y."/>
            <person name="Ohishi K."/>
            <person name="Motoyama A."/>
            <person name="Aizu T."/>
            <person name="Enomoto A."/>
            <person name="Kondo K."/>
            <person name="Tanaka S."/>
            <person name="Hara Y."/>
            <person name="Koshikawa S."/>
            <person name="Sagara H."/>
            <person name="Miura T."/>
            <person name="Yokobori S."/>
            <person name="Miyagawa K."/>
            <person name="Suzuki Y."/>
            <person name="Kubo T."/>
            <person name="Oyama M."/>
            <person name="Kohara Y."/>
            <person name="Fujiyama A."/>
            <person name="Arakawa K."/>
            <person name="Katayama T."/>
            <person name="Toyoda A."/>
            <person name="Kunieda T."/>
        </authorList>
    </citation>
    <scope>NUCLEOTIDE SEQUENCE [LARGE SCALE GENOMIC DNA]</scope>
    <source>
        <strain evidence="2 3">YOKOZUNA-1</strain>
    </source>
</reference>
<keyword evidence="3" id="KW-1185">Reference proteome</keyword>
<organism evidence="2 3">
    <name type="scientific">Ramazzottius varieornatus</name>
    <name type="common">Water bear</name>
    <name type="synonym">Tardigrade</name>
    <dbReference type="NCBI Taxonomy" id="947166"/>
    <lineage>
        <taxon>Eukaryota</taxon>
        <taxon>Metazoa</taxon>
        <taxon>Ecdysozoa</taxon>
        <taxon>Tardigrada</taxon>
        <taxon>Eutardigrada</taxon>
        <taxon>Parachela</taxon>
        <taxon>Hypsibioidea</taxon>
        <taxon>Ramazzottiidae</taxon>
        <taxon>Ramazzottius</taxon>
    </lineage>
</organism>
<sequence>MDATVWSKDTGLQNGVSRSPCDLVTRTHNATPRPELD</sequence>
<feature type="region of interest" description="Disordered" evidence="1">
    <location>
        <begin position="1"/>
        <end position="37"/>
    </location>
</feature>
<dbReference type="AlphaFoldDB" id="A0A1D1UI41"/>
<accession>A0A1D1UI41</accession>
<evidence type="ECO:0000256" key="1">
    <source>
        <dbReference type="SAM" id="MobiDB-lite"/>
    </source>
</evidence>